<dbReference type="Pfam" id="PF23240">
    <property type="entry name" value="HAT_PRP39_N"/>
    <property type="match status" value="1"/>
</dbReference>
<dbReference type="GO" id="GO:0030627">
    <property type="term" value="F:pre-mRNA 5'-splice site binding"/>
    <property type="evidence" value="ECO:0007669"/>
    <property type="project" value="TreeGrafter"/>
</dbReference>
<gene>
    <name evidence="7" type="ORF">BON22_2987</name>
    <name evidence="6" type="ORF">CYFA0S_11e04126g</name>
</gene>
<dbReference type="Proteomes" id="UP000189513">
    <property type="component" value="Unassembled WGS sequence"/>
</dbReference>
<dbReference type="EMBL" id="LK052896">
    <property type="protein sequence ID" value="CDR43327.1"/>
    <property type="molecule type" value="Genomic_DNA"/>
</dbReference>
<dbReference type="Gene3D" id="1.25.40.10">
    <property type="entry name" value="Tetratricopeptide repeat domain"/>
    <property type="match status" value="2"/>
</dbReference>
<dbReference type="PANTHER" id="PTHR17204:SF23">
    <property type="entry name" value="U1 SMALL NUCLEAR RIBONUCLEOPROTEIN COMPONENT PRP42"/>
    <property type="match status" value="1"/>
</dbReference>
<dbReference type="GO" id="GO:0000243">
    <property type="term" value="C:commitment complex"/>
    <property type="evidence" value="ECO:0007669"/>
    <property type="project" value="TreeGrafter"/>
</dbReference>
<sequence>MTQPEQSSWDTLSLALANDSSDFAHWEDLTQHALSHLTKSSTTLQLSQFRITLDQLLLKYPFLEQYWVLYAQKEFQLGETGRAKMVWCRALSVLPWSLKVWCEYLKFIKEVGLGYESVLKWFREAEEKCGYHYHAYEFWRMYLEFEEAYHGKSTFWWNLLKKCTEIPLYNYGYFFKLLFAGIETLKDKETVLKIVDSTELKKKLKVDARSEWTDATFHDVRAKLKKTYTDLYITTQFKTFEIYQYEKNVKLEYYVPRVYQSYQDLVNWDQYLSYMEINALTKPQITQLYHRALIPTANYPNIWLKFAEYYIHNGKLQSAKNLLYTALGFMTDANLVPVQLKLIKIEMALENYIRARDLILASLSKNGENVELLIELMNVEYLLMSQKEVKSEDYVKFVISLLNDKPAELGIALLRHLLGFKLLEMDLPALLEGCKDSLRASPQFWVLMLSYAKDGEKVYQEALKEVGEHELIVRWRTEHGLLDARDAYARSTAALGV</sequence>
<reference evidence="6" key="1">
    <citation type="journal article" date="2014" name="Genome Announc.">
        <title>Genome sequence of the yeast Cyberlindnera fabianii (Hansenula fabianii).</title>
        <authorList>
            <person name="Freel K.C."/>
            <person name="Sarilar V."/>
            <person name="Neuveglise C."/>
            <person name="Devillers H."/>
            <person name="Friedrich A."/>
            <person name="Schacherer J."/>
        </authorList>
    </citation>
    <scope>NUCLEOTIDE SEQUENCE</scope>
    <source>
        <strain evidence="6">YJS4271</strain>
    </source>
</reference>
<keyword evidence="8" id="KW-1185">Reference proteome</keyword>
<reference evidence="7" key="3">
    <citation type="submission" date="2017-01" db="EMBL/GenBank/DDBJ databases">
        <authorList>
            <person name="Mah S.A."/>
            <person name="Swanson W.J."/>
            <person name="Moy G.W."/>
            <person name="Vacquier V.D."/>
        </authorList>
    </citation>
    <scope>NUCLEOTIDE SEQUENCE [LARGE SCALE GENOMIC DNA]</scope>
    <source>
        <strain evidence="7">65</strain>
    </source>
</reference>
<evidence type="ECO:0000313" key="7">
    <source>
        <dbReference type="EMBL" id="ONH67088.1"/>
    </source>
</evidence>
<evidence type="ECO:0000256" key="2">
    <source>
        <dbReference type="ARBA" id="ARBA00022664"/>
    </source>
</evidence>
<dbReference type="Pfam" id="PF23241">
    <property type="entry name" value="HAT_PRP39_C"/>
    <property type="match status" value="1"/>
</dbReference>
<protein>
    <submittedName>
        <fullName evidence="6">CYFA0S11e04126g1_1</fullName>
    </submittedName>
    <submittedName>
        <fullName evidence="7">Pre-mRNA-processing factor 39</fullName>
    </submittedName>
</protein>
<dbReference type="InterPro" id="IPR011990">
    <property type="entry name" value="TPR-like_helical_dom_sf"/>
</dbReference>
<keyword evidence="3" id="KW-0677">Repeat</keyword>
<organism evidence="6">
    <name type="scientific">Cyberlindnera fabianii</name>
    <name type="common">Yeast</name>
    <name type="synonym">Hansenula fabianii</name>
    <dbReference type="NCBI Taxonomy" id="36022"/>
    <lineage>
        <taxon>Eukaryota</taxon>
        <taxon>Fungi</taxon>
        <taxon>Dikarya</taxon>
        <taxon>Ascomycota</taxon>
        <taxon>Saccharomycotina</taxon>
        <taxon>Saccharomycetes</taxon>
        <taxon>Phaffomycetales</taxon>
        <taxon>Phaffomycetaceae</taxon>
        <taxon>Cyberlindnera</taxon>
    </lineage>
</organism>
<comment type="subcellular location">
    <subcellularLocation>
        <location evidence="1">Nucleus</location>
    </subcellularLocation>
</comment>
<evidence type="ECO:0000313" key="8">
    <source>
        <dbReference type="Proteomes" id="UP000189513"/>
    </source>
</evidence>
<dbReference type="STRING" id="36022.A0A061B1H0"/>
<evidence type="ECO:0000313" key="6">
    <source>
        <dbReference type="EMBL" id="CDR43327.1"/>
    </source>
</evidence>
<dbReference type="InterPro" id="IPR059164">
    <property type="entry name" value="HAT_PRP39_C"/>
</dbReference>
<dbReference type="SMART" id="SM00386">
    <property type="entry name" value="HAT"/>
    <property type="match status" value="5"/>
</dbReference>
<evidence type="ECO:0000256" key="1">
    <source>
        <dbReference type="ARBA" id="ARBA00004123"/>
    </source>
</evidence>
<keyword evidence="5" id="KW-0539">Nucleus</keyword>
<evidence type="ECO:0000256" key="5">
    <source>
        <dbReference type="ARBA" id="ARBA00023242"/>
    </source>
</evidence>
<accession>A0A061B1H0</accession>
<name>A0A061B1H0_CYBFA</name>
<reference evidence="8" key="2">
    <citation type="journal article" date="2017" name="Genome Announc.">
        <title>Genome sequences of Cyberlindnera fabianii 65, Pichia kudriavzevii 129, and Saccharomyces cerevisiae 131 isolated from fermented masau fruits in Zimbabwe.</title>
        <authorList>
            <person name="van Rijswijck I.M.H."/>
            <person name="Derks M.F.L."/>
            <person name="Abee T."/>
            <person name="de Ridder D."/>
            <person name="Smid E.J."/>
        </authorList>
    </citation>
    <scope>NUCLEOTIDE SEQUENCE [LARGE SCALE GENOMIC DNA]</scope>
    <source>
        <strain evidence="8">65</strain>
    </source>
</reference>
<dbReference type="OMA" id="IELWISY"/>
<dbReference type="GO" id="GO:0005685">
    <property type="term" value="C:U1 snRNP"/>
    <property type="evidence" value="ECO:0007669"/>
    <property type="project" value="TreeGrafter"/>
</dbReference>
<dbReference type="AlphaFoldDB" id="A0A061B1H0"/>
<dbReference type="GO" id="GO:0000395">
    <property type="term" value="P:mRNA 5'-splice site recognition"/>
    <property type="evidence" value="ECO:0007669"/>
    <property type="project" value="TreeGrafter"/>
</dbReference>
<dbReference type="VEuPathDB" id="FungiDB:BON22_2987"/>
<keyword evidence="2" id="KW-0507">mRNA processing</keyword>
<evidence type="ECO:0000256" key="4">
    <source>
        <dbReference type="ARBA" id="ARBA00023187"/>
    </source>
</evidence>
<dbReference type="OrthoDB" id="10265668at2759"/>
<dbReference type="EMBL" id="MPUK01000005">
    <property type="protein sequence ID" value="ONH67088.1"/>
    <property type="molecule type" value="Genomic_DNA"/>
</dbReference>
<dbReference type="GO" id="GO:0071004">
    <property type="term" value="C:U2-type prespliceosome"/>
    <property type="evidence" value="ECO:0007669"/>
    <property type="project" value="TreeGrafter"/>
</dbReference>
<dbReference type="InterPro" id="IPR003107">
    <property type="entry name" value="HAT"/>
</dbReference>
<keyword evidence="4" id="KW-0508">mRNA splicing</keyword>
<evidence type="ECO:0000256" key="3">
    <source>
        <dbReference type="ARBA" id="ARBA00022737"/>
    </source>
</evidence>
<dbReference type="SUPFAM" id="SSF48452">
    <property type="entry name" value="TPR-like"/>
    <property type="match status" value="1"/>
</dbReference>
<proteinExistence type="predicted"/>
<dbReference type="PANTHER" id="PTHR17204">
    <property type="entry name" value="PRE-MRNA PROCESSING PROTEIN PRP39-RELATED"/>
    <property type="match status" value="1"/>
</dbReference>